<accession>A0A9P7G0D1</accession>
<evidence type="ECO:0000313" key="1">
    <source>
        <dbReference type="EMBL" id="KAG5640444.1"/>
    </source>
</evidence>
<evidence type="ECO:0000313" key="2">
    <source>
        <dbReference type="Proteomes" id="UP000775547"/>
    </source>
</evidence>
<feature type="non-terminal residue" evidence="1">
    <location>
        <position position="121"/>
    </location>
</feature>
<organism evidence="1 2">
    <name type="scientific">Asterophora parasitica</name>
    <dbReference type="NCBI Taxonomy" id="117018"/>
    <lineage>
        <taxon>Eukaryota</taxon>
        <taxon>Fungi</taxon>
        <taxon>Dikarya</taxon>
        <taxon>Basidiomycota</taxon>
        <taxon>Agaricomycotina</taxon>
        <taxon>Agaricomycetes</taxon>
        <taxon>Agaricomycetidae</taxon>
        <taxon>Agaricales</taxon>
        <taxon>Tricholomatineae</taxon>
        <taxon>Lyophyllaceae</taxon>
        <taxon>Asterophora</taxon>
    </lineage>
</organism>
<dbReference type="Proteomes" id="UP000775547">
    <property type="component" value="Unassembled WGS sequence"/>
</dbReference>
<comment type="caution">
    <text evidence="1">The sequence shown here is derived from an EMBL/GenBank/DDBJ whole genome shotgun (WGS) entry which is preliminary data.</text>
</comment>
<dbReference type="EMBL" id="JABCKV010000726">
    <property type="protein sequence ID" value="KAG5640444.1"/>
    <property type="molecule type" value="Genomic_DNA"/>
</dbReference>
<dbReference type="AlphaFoldDB" id="A0A9P7G0D1"/>
<dbReference type="OrthoDB" id="194358at2759"/>
<keyword evidence="2" id="KW-1185">Reference proteome</keyword>
<reference evidence="1" key="1">
    <citation type="submission" date="2020-07" db="EMBL/GenBank/DDBJ databases">
        <authorList>
            <person name="Nieuwenhuis M."/>
            <person name="Van De Peppel L.J.J."/>
        </authorList>
    </citation>
    <scope>NUCLEOTIDE SEQUENCE</scope>
    <source>
        <strain evidence="1">AP01</strain>
        <tissue evidence="1">Mycelium</tissue>
    </source>
</reference>
<proteinExistence type="predicted"/>
<gene>
    <name evidence="1" type="ORF">DXG03_008633</name>
</gene>
<name>A0A9P7G0D1_9AGAR</name>
<reference evidence="1" key="2">
    <citation type="submission" date="2021-10" db="EMBL/GenBank/DDBJ databases">
        <title>Phylogenomics reveals ancestral predisposition of the termite-cultivated fungus Termitomyces towards a domesticated lifestyle.</title>
        <authorList>
            <person name="Auxier B."/>
            <person name="Grum-Grzhimaylo A."/>
            <person name="Cardenas M.E."/>
            <person name="Lodge J.D."/>
            <person name="Laessoe T."/>
            <person name="Pedersen O."/>
            <person name="Smith M.E."/>
            <person name="Kuyper T.W."/>
            <person name="Franco-Molano E.A."/>
            <person name="Baroni T.J."/>
            <person name="Aanen D.K."/>
        </authorList>
    </citation>
    <scope>NUCLEOTIDE SEQUENCE</scope>
    <source>
        <strain evidence="1">AP01</strain>
        <tissue evidence="1">Mycelium</tissue>
    </source>
</reference>
<protein>
    <submittedName>
        <fullName evidence="1">Uncharacterized protein</fullName>
    </submittedName>
</protein>
<sequence>HSVRGKVPLIGAMQKNYVGGTDVLMEFSADPDVQEADGMSPGNAALKFGPQVSAAMQKWIRRRSGTEAPRLEKRCDGCGKMNVRLKNCAKCQVARESMDHPQDGLQVVLELDHRCSSEGDV</sequence>